<evidence type="ECO:0000256" key="1">
    <source>
        <dbReference type="ARBA" id="ARBA00004305"/>
    </source>
</evidence>
<dbReference type="CDD" id="cd20270">
    <property type="entry name" value="Complex1_LYR_SDHAF3_LYRM10"/>
    <property type="match status" value="1"/>
</dbReference>
<dbReference type="OrthoDB" id="278329at2759"/>
<accession>A0A9N8W145</accession>
<evidence type="ECO:0000313" key="8">
    <source>
        <dbReference type="Proteomes" id="UP000789831"/>
    </source>
</evidence>
<dbReference type="GO" id="GO:0006105">
    <property type="term" value="P:succinate metabolic process"/>
    <property type="evidence" value="ECO:0007669"/>
    <property type="project" value="TreeGrafter"/>
</dbReference>
<dbReference type="Proteomes" id="UP000789831">
    <property type="component" value="Unassembled WGS sequence"/>
</dbReference>
<keyword evidence="4 6" id="KW-0496">Mitochondrion</keyword>
<gene>
    <name evidence="7" type="ORF">AGERDE_LOCUS2561</name>
</gene>
<name>A0A9N8W145_9GLOM</name>
<comment type="subunit">
    <text evidence="6">Interacts with the iron-sulfur protein subunit within the SDH catalytic dimer.</text>
</comment>
<dbReference type="AlphaFoldDB" id="A0A9N8W145"/>
<sequence>MSATKPFLNPNKSLPPPLILYRQILRTHRHLPAAHRALGDAYVKAEFKRHKDVDNPVHVVGFIGQWQVYLEELKKQMREQKKDKIGVIIPKLGKKLDLDSLEKFSEQQIGQF</sequence>
<evidence type="ECO:0000256" key="6">
    <source>
        <dbReference type="RuleBase" id="RU368039"/>
    </source>
</evidence>
<comment type="caution">
    <text evidence="7">The sequence shown here is derived from an EMBL/GenBank/DDBJ whole genome shotgun (WGS) entry which is preliminary data.</text>
</comment>
<proteinExistence type="inferred from homology"/>
<keyword evidence="3" id="KW-0809">Transit peptide</keyword>
<dbReference type="InterPro" id="IPR008381">
    <property type="entry name" value="SDHAF3/Sdh7"/>
</dbReference>
<reference evidence="7" key="1">
    <citation type="submission" date="2021-06" db="EMBL/GenBank/DDBJ databases">
        <authorList>
            <person name="Kallberg Y."/>
            <person name="Tangrot J."/>
            <person name="Rosling A."/>
        </authorList>
    </citation>
    <scope>NUCLEOTIDE SEQUENCE</scope>
    <source>
        <strain evidence="7">MT106</strain>
    </source>
</reference>
<keyword evidence="8" id="KW-1185">Reference proteome</keyword>
<dbReference type="EMBL" id="CAJVPL010000218">
    <property type="protein sequence ID" value="CAG8467358.1"/>
    <property type="molecule type" value="Genomic_DNA"/>
</dbReference>
<evidence type="ECO:0000256" key="3">
    <source>
        <dbReference type="ARBA" id="ARBA00022946"/>
    </source>
</evidence>
<evidence type="ECO:0000256" key="4">
    <source>
        <dbReference type="ARBA" id="ARBA00023128"/>
    </source>
</evidence>
<comment type="function">
    <text evidence="6">Plays an essential role in the assembly of succinate dehydrogenase (SDH), an enzyme complex (also referred to as respiratory complex II) that is a component of both the tricarboxylic acid (TCA) cycle and the mitochondrial electron transport chain, and which couples the oxidation of succinate to fumarate with the reduction of ubiquinone (coenzyme Q) to ubiquinol. Promotes maturation of the iron-sulfur protein subunit of the SDH catalytic dimer, protecting it from the deleterious effects of oxidants. May act together with SDHAF1.</text>
</comment>
<evidence type="ECO:0000313" key="7">
    <source>
        <dbReference type="EMBL" id="CAG8467358.1"/>
    </source>
</evidence>
<organism evidence="7 8">
    <name type="scientific">Ambispora gerdemannii</name>
    <dbReference type="NCBI Taxonomy" id="144530"/>
    <lineage>
        <taxon>Eukaryota</taxon>
        <taxon>Fungi</taxon>
        <taxon>Fungi incertae sedis</taxon>
        <taxon>Mucoromycota</taxon>
        <taxon>Glomeromycotina</taxon>
        <taxon>Glomeromycetes</taxon>
        <taxon>Archaeosporales</taxon>
        <taxon>Ambisporaceae</taxon>
        <taxon>Ambispora</taxon>
    </lineage>
</organism>
<dbReference type="Pfam" id="PF13233">
    <property type="entry name" value="Complex1_LYR_2"/>
    <property type="match status" value="1"/>
</dbReference>
<protein>
    <recommendedName>
        <fullName evidence="6">Succinate dehydrogenase assembly factor 3</fullName>
        <shortName evidence="6">SDH assembly factor 3</shortName>
        <shortName evidence="6">SDHAF3</shortName>
    </recommendedName>
</protein>
<dbReference type="GO" id="GO:0005758">
    <property type="term" value="C:mitochondrial intermembrane space"/>
    <property type="evidence" value="ECO:0007669"/>
    <property type="project" value="TreeGrafter"/>
</dbReference>
<keyword evidence="5 6" id="KW-0143">Chaperone</keyword>
<evidence type="ECO:0000256" key="5">
    <source>
        <dbReference type="ARBA" id="ARBA00023186"/>
    </source>
</evidence>
<evidence type="ECO:0000256" key="2">
    <source>
        <dbReference type="ARBA" id="ARBA00006020"/>
    </source>
</evidence>
<dbReference type="PANTHER" id="PTHR13137:SF6">
    <property type="entry name" value="SUCCINATE DEHYDROGENASE ASSEMBLY FACTOR 3, MITOCHONDRIAL"/>
    <property type="match status" value="1"/>
</dbReference>
<comment type="subcellular location">
    <subcellularLocation>
        <location evidence="1 6">Mitochondrion matrix</location>
    </subcellularLocation>
</comment>
<dbReference type="GO" id="GO:0034553">
    <property type="term" value="P:mitochondrial respiratory chain complex II assembly"/>
    <property type="evidence" value="ECO:0007669"/>
    <property type="project" value="UniProtKB-UniRule"/>
</dbReference>
<comment type="similarity">
    <text evidence="2 6">Belongs to the complex I LYR family. SDHAF3 subfamily.</text>
</comment>
<dbReference type="GO" id="GO:0005759">
    <property type="term" value="C:mitochondrial matrix"/>
    <property type="evidence" value="ECO:0007669"/>
    <property type="project" value="UniProtKB-SubCell"/>
</dbReference>
<dbReference type="PANTHER" id="PTHR13137">
    <property type="entry name" value="DC11 ACN9 HOMOLOG"/>
    <property type="match status" value="1"/>
</dbReference>